<evidence type="ECO:0000313" key="5">
    <source>
        <dbReference type="Proteomes" id="UP000184085"/>
    </source>
</evidence>
<dbReference type="HAMAP" id="MF_00095">
    <property type="entry name" value="SfsA"/>
    <property type="match status" value="1"/>
</dbReference>
<dbReference type="InterPro" id="IPR040452">
    <property type="entry name" value="SfsA_C"/>
</dbReference>
<dbReference type="InterPro" id="IPR041465">
    <property type="entry name" value="SfsA_N"/>
</dbReference>
<dbReference type="Pfam" id="PF03749">
    <property type="entry name" value="SfsA"/>
    <property type="match status" value="1"/>
</dbReference>
<dbReference type="Pfam" id="PF17746">
    <property type="entry name" value="SfsA_N"/>
    <property type="match status" value="1"/>
</dbReference>
<dbReference type="Gene3D" id="2.40.50.580">
    <property type="match status" value="1"/>
</dbReference>
<gene>
    <name evidence="1 4" type="primary">sfsA</name>
    <name evidence="4" type="ORF">KARMA_3296</name>
</gene>
<protein>
    <recommendedName>
        <fullName evidence="1">Sugar fermentation stimulation protein homolog</fullName>
    </recommendedName>
</protein>
<dbReference type="Proteomes" id="UP000184085">
    <property type="component" value="Unassembled WGS sequence"/>
</dbReference>
<accession>A0A1M4N2J1</accession>
<evidence type="ECO:0000256" key="1">
    <source>
        <dbReference type="HAMAP-Rule" id="MF_00095"/>
    </source>
</evidence>
<evidence type="ECO:0000259" key="3">
    <source>
        <dbReference type="Pfam" id="PF17746"/>
    </source>
</evidence>
<feature type="domain" description="Sugar fermentation stimulation protein C-terminal" evidence="2">
    <location>
        <begin position="97"/>
        <end position="234"/>
    </location>
</feature>
<name>A0A1M4N2J1_9RHOB</name>
<comment type="similarity">
    <text evidence="1">Belongs to the SfsA family.</text>
</comment>
<dbReference type="PANTHER" id="PTHR30545">
    <property type="entry name" value="SUGAR FERMENTATION STIMULATION PROTEIN A"/>
    <property type="match status" value="1"/>
</dbReference>
<evidence type="ECO:0000259" key="2">
    <source>
        <dbReference type="Pfam" id="PF03749"/>
    </source>
</evidence>
<dbReference type="EMBL" id="FMJB01000063">
    <property type="protein sequence ID" value="SCM69063.1"/>
    <property type="molecule type" value="Genomic_DNA"/>
</dbReference>
<proteinExistence type="inferred from homology"/>
<sequence length="252" mass="27883">MPKLADPPKSKAMEFATPLIPARLVRRYNRFLSDMIIEETGQEVRAHCPNPGAMLGLKDPGMRCWLEPNDDPKKKLDYGWRLAELEDGHMAGIDTSIPNRVVGEGLRAGKVASLSHYTTIRPEVKYGTNSRVDFLLTGEGLPDAYVEVKNVHLRRESDWAEFPDCVTARGAKHLAELTEMVAQGHRAVMLFLIQRTDCGRFKLAADLDPAYARAFDAARAAGVEAICYGTDITVNGVFFGQELPVDPNTQAL</sequence>
<dbReference type="GO" id="GO:0003677">
    <property type="term" value="F:DNA binding"/>
    <property type="evidence" value="ECO:0007669"/>
    <property type="project" value="InterPro"/>
</dbReference>
<feature type="domain" description="SfsA N-terminal OB" evidence="3">
    <location>
        <begin position="25"/>
        <end position="92"/>
    </location>
</feature>
<dbReference type="CDD" id="cd22359">
    <property type="entry name" value="SfsA-like_bacterial"/>
    <property type="match status" value="1"/>
</dbReference>
<keyword evidence="5" id="KW-1185">Reference proteome</keyword>
<evidence type="ECO:0000313" key="4">
    <source>
        <dbReference type="EMBL" id="SCM69063.1"/>
    </source>
</evidence>
<dbReference type="InterPro" id="IPR005224">
    <property type="entry name" value="SfsA"/>
</dbReference>
<dbReference type="PANTHER" id="PTHR30545:SF2">
    <property type="entry name" value="SUGAR FERMENTATION STIMULATION PROTEIN A"/>
    <property type="match status" value="1"/>
</dbReference>
<dbReference type="NCBIfam" id="TIGR00230">
    <property type="entry name" value="sfsA"/>
    <property type="match status" value="1"/>
</dbReference>
<organism evidence="4 5">
    <name type="scientific">Donghicola eburneus</name>
    <dbReference type="NCBI Taxonomy" id="393278"/>
    <lineage>
        <taxon>Bacteria</taxon>
        <taxon>Pseudomonadati</taxon>
        <taxon>Pseudomonadota</taxon>
        <taxon>Alphaproteobacteria</taxon>
        <taxon>Rhodobacterales</taxon>
        <taxon>Roseobacteraceae</taxon>
        <taxon>Donghicola</taxon>
    </lineage>
</organism>
<dbReference type="Gene3D" id="3.40.1350.60">
    <property type="match status" value="1"/>
</dbReference>
<reference evidence="5" key="1">
    <citation type="submission" date="2016-09" db="EMBL/GenBank/DDBJ databases">
        <authorList>
            <person name="Wibberg D."/>
        </authorList>
    </citation>
    <scope>NUCLEOTIDE SEQUENCE [LARGE SCALE GENOMIC DNA]</scope>
</reference>
<dbReference type="AlphaFoldDB" id="A0A1M4N2J1"/>